<dbReference type="Proteomes" id="UP000053711">
    <property type="component" value="Unassembled WGS sequence"/>
</dbReference>
<protein>
    <submittedName>
        <fullName evidence="1">Uncharacterized protein</fullName>
    </submittedName>
</protein>
<proteinExistence type="predicted"/>
<comment type="caution">
    <text evidence="1">The sequence shown here is derived from an EMBL/GenBank/DDBJ whole genome shotgun (WGS) entry which is preliminary data.</text>
</comment>
<evidence type="ECO:0000313" key="1">
    <source>
        <dbReference type="EMBL" id="ERF67669.1"/>
    </source>
</evidence>
<evidence type="ECO:0000313" key="2">
    <source>
        <dbReference type="Proteomes" id="UP000053711"/>
    </source>
</evidence>
<organism evidence="1 2">
    <name type="scientific">Cutibacterium granulosum TM11</name>
    <dbReference type="NCBI Taxonomy" id="1292373"/>
    <lineage>
        <taxon>Bacteria</taxon>
        <taxon>Bacillati</taxon>
        <taxon>Actinomycetota</taxon>
        <taxon>Actinomycetes</taxon>
        <taxon>Propionibacteriales</taxon>
        <taxon>Propionibacteriaceae</taxon>
        <taxon>Cutibacterium</taxon>
    </lineage>
</organism>
<gene>
    <name evidence="1" type="ORF">H640_01768</name>
</gene>
<dbReference type="EMBL" id="AOST01000018">
    <property type="protein sequence ID" value="ERF67669.1"/>
    <property type="molecule type" value="Genomic_DNA"/>
</dbReference>
<name>A0ACB4UQI5_9ACTN</name>
<sequence length="90" mass="10212">MSAFIVETRYDPAHEEERLAIRPQHLQYLDGLMERHQLANAGPLADGTGAVLVYLAKDRAELDQLMASDPYPADAVRVVSVREWRTNFPF</sequence>
<keyword evidence="2" id="KW-1185">Reference proteome</keyword>
<accession>A0ACB4UQI5</accession>
<reference evidence="1 2" key="1">
    <citation type="journal article" date="2013" name="BMC Genomics">
        <title>Comparative genomics reveals distinct host-interacting traits of three major human-associated propionibacteria.</title>
        <authorList>
            <person name="Mak T.N."/>
            <person name="Schmid M."/>
            <person name="Brzuszkiewicz E."/>
            <person name="Zeng G."/>
            <person name="Meyer R."/>
            <person name="Sfanos K.S."/>
            <person name="Brinkmann V."/>
            <person name="Meyer T.F."/>
            <person name="Bruggemann H."/>
        </authorList>
    </citation>
    <scope>NUCLEOTIDE SEQUENCE [LARGE SCALE GENOMIC DNA]</scope>
    <source>
        <strain evidence="1 2">TM11</strain>
    </source>
</reference>